<dbReference type="EnsemblPlants" id="OPUNC12G14560.1">
    <property type="protein sequence ID" value="OPUNC12G14560.1"/>
    <property type="gene ID" value="OPUNC12G14560"/>
</dbReference>
<feature type="compositionally biased region" description="Basic and acidic residues" evidence="1">
    <location>
        <begin position="1150"/>
        <end position="1161"/>
    </location>
</feature>
<feature type="region of interest" description="Disordered" evidence="1">
    <location>
        <begin position="469"/>
        <end position="491"/>
    </location>
</feature>
<dbReference type="Proteomes" id="UP000026962">
    <property type="component" value="Chromosome 12"/>
</dbReference>
<feature type="compositionally biased region" description="Basic and acidic residues" evidence="1">
    <location>
        <begin position="1127"/>
        <end position="1141"/>
    </location>
</feature>
<feature type="compositionally biased region" description="Basic and acidic residues" evidence="1">
    <location>
        <begin position="1449"/>
        <end position="1460"/>
    </location>
</feature>
<reference evidence="2" key="2">
    <citation type="submission" date="2018-05" db="EMBL/GenBank/DDBJ databases">
        <title>OpunRS2 (Oryza punctata Reference Sequence Version 2).</title>
        <authorList>
            <person name="Zhang J."/>
            <person name="Kudrna D."/>
            <person name="Lee S."/>
            <person name="Talag J."/>
            <person name="Welchert J."/>
            <person name="Wing R.A."/>
        </authorList>
    </citation>
    <scope>NUCLEOTIDE SEQUENCE [LARGE SCALE GENOMIC DNA]</scope>
</reference>
<feature type="compositionally biased region" description="Polar residues" evidence="1">
    <location>
        <begin position="763"/>
        <end position="781"/>
    </location>
</feature>
<dbReference type="PANTHER" id="PTHR34805:SF1">
    <property type="entry name" value="PROTEIN MODIFIER OF SNC1 1"/>
    <property type="match status" value="1"/>
</dbReference>
<feature type="compositionally biased region" description="Polar residues" evidence="1">
    <location>
        <begin position="105"/>
        <end position="142"/>
    </location>
</feature>
<dbReference type="eggNOG" id="KOG1254">
    <property type="taxonomic scope" value="Eukaryota"/>
</dbReference>
<feature type="compositionally biased region" description="Basic residues" evidence="1">
    <location>
        <begin position="1026"/>
        <end position="1036"/>
    </location>
</feature>
<feature type="compositionally biased region" description="Basic and acidic residues" evidence="1">
    <location>
        <begin position="530"/>
        <end position="550"/>
    </location>
</feature>
<dbReference type="Gramene" id="OPUNC12G14560.1">
    <property type="protein sequence ID" value="OPUNC12G14560.1"/>
    <property type="gene ID" value="OPUNC12G14560"/>
</dbReference>
<keyword evidence="3" id="KW-1185">Reference proteome</keyword>
<feature type="compositionally biased region" description="Basic and acidic residues" evidence="1">
    <location>
        <begin position="1282"/>
        <end position="1293"/>
    </location>
</feature>
<dbReference type="HOGENOM" id="CLU_252180_0_0_1"/>
<feature type="compositionally biased region" description="Basic and acidic residues" evidence="1">
    <location>
        <begin position="1348"/>
        <end position="1376"/>
    </location>
</feature>
<feature type="compositionally biased region" description="Basic residues" evidence="1">
    <location>
        <begin position="1162"/>
        <end position="1175"/>
    </location>
</feature>
<feature type="compositionally biased region" description="Basic residues" evidence="1">
    <location>
        <begin position="923"/>
        <end position="935"/>
    </location>
</feature>
<feature type="region of interest" description="Disordered" evidence="1">
    <location>
        <begin position="579"/>
        <end position="721"/>
    </location>
</feature>
<reference evidence="2" key="1">
    <citation type="submission" date="2015-04" db="UniProtKB">
        <authorList>
            <consortium name="EnsemblPlants"/>
        </authorList>
    </citation>
    <scope>IDENTIFICATION</scope>
</reference>
<feature type="compositionally biased region" description="Polar residues" evidence="1">
    <location>
        <begin position="675"/>
        <end position="688"/>
    </location>
</feature>
<name>A0A0E0MNP3_ORYPU</name>
<dbReference type="PANTHER" id="PTHR34805">
    <property type="entry name" value="PROTEIN MODIFIER OF SNC1 1"/>
    <property type="match status" value="1"/>
</dbReference>
<dbReference type="GO" id="GO:0040029">
    <property type="term" value="P:epigenetic regulation of gene expression"/>
    <property type="evidence" value="ECO:0007669"/>
    <property type="project" value="TreeGrafter"/>
</dbReference>
<feature type="region of interest" description="Disordered" evidence="1">
    <location>
        <begin position="801"/>
        <end position="898"/>
    </location>
</feature>
<dbReference type="OMA" id="FEECIDE"/>
<accession>A0A0E0MNP3</accession>
<feature type="compositionally biased region" description="Polar residues" evidence="1">
    <location>
        <begin position="149"/>
        <end position="165"/>
    </location>
</feature>
<feature type="compositionally biased region" description="Basic and acidic residues" evidence="1">
    <location>
        <begin position="689"/>
        <end position="700"/>
    </location>
</feature>
<organism evidence="2">
    <name type="scientific">Oryza punctata</name>
    <name type="common">Red rice</name>
    <dbReference type="NCBI Taxonomy" id="4537"/>
    <lineage>
        <taxon>Eukaryota</taxon>
        <taxon>Viridiplantae</taxon>
        <taxon>Streptophyta</taxon>
        <taxon>Embryophyta</taxon>
        <taxon>Tracheophyta</taxon>
        <taxon>Spermatophyta</taxon>
        <taxon>Magnoliopsida</taxon>
        <taxon>Liliopsida</taxon>
        <taxon>Poales</taxon>
        <taxon>Poaceae</taxon>
        <taxon>BOP clade</taxon>
        <taxon>Oryzoideae</taxon>
        <taxon>Oryzeae</taxon>
        <taxon>Oryzinae</taxon>
        <taxon>Oryza</taxon>
    </lineage>
</organism>
<feature type="region of interest" description="Disordered" evidence="1">
    <location>
        <begin position="1015"/>
        <end position="1073"/>
    </location>
</feature>
<evidence type="ECO:0000313" key="3">
    <source>
        <dbReference type="Proteomes" id="UP000026962"/>
    </source>
</evidence>
<feature type="region of interest" description="Disordered" evidence="1">
    <location>
        <begin position="754"/>
        <end position="789"/>
    </location>
</feature>
<feature type="region of interest" description="Disordered" evidence="1">
    <location>
        <begin position="58"/>
        <end position="230"/>
    </location>
</feature>
<dbReference type="STRING" id="4537.A0A0E0MNP3"/>
<feature type="compositionally biased region" description="Polar residues" evidence="1">
    <location>
        <begin position="1311"/>
        <end position="1321"/>
    </location>
</feature>
<feature type="compositionally biased region" description="Polar residues" evidence="1">
    <location>
        <begin position="58"/>
        <end position="90"/>
    </location>
</feature>
<feature type="compositionally biased region" description="Polar residues" evidence="1">
    <location>
        <begin position="1435"/>
        <end position="1448"/>
    </location>
</feature>
<sequence>MARKKIREYDSKRLLREHLKRLAGIDLQILSAQMGCPCKEIWHDCWKIMVLTPMGTLTWGSKPTPTTPNAWNSSSLLSPKNDGSSNSPSHFNGRPSSGGGSRPSTAGSESLDSPNAWGSSSRPSTASGTLASNHLQTTTNRPRSAETRPGSSQLSRFADNSSENMKVSIRTIDKSGSSSHGHGFTLSTGDFPTLGSESNSQRGHSSKGRPTSSSGKETAQNEQGKSVTAGPAEEILSSNSQSANNIKTEQHVYDGGAPFLGTNLPNEAQQPQPYPANFCVAPPHFDSWHAPPGHPPDGMWHRGAAPGGPYRPLGPPGGGFPVEPFAYYGQFQPNSEAAARQGPGHGGYQPKNGDAYLSMPPNSYMMNQPVIPVRPVYQGPMSYDGYYGPPRANFNNPNVRDPHFVGGPHQPGILNQFPNQHEKFHPGHPQNRHGKHEAAPNEHLESDRIHVIQRGQPRILHDNFRGPREVERNAQPAPPLLPHPNGNRIDVNKRSDIREPFNEKNRILMKSAPDHRGPAGTSHLSIPENVHSHPRETDDGTLRKKFKEDNSVIPDQQPVIKKNVALIEKIESLNNKARNVDTRSITEPFPSKQAKEKQQKTTGPKEDQKLPNVPADGVILEPSQSELTEIIKAGKLGESTRDRTHRRGDSSRSSHHGPAKDRLVNNSAGEGLRENSATDSSPIVGLRNSQHDQPPEDTLKLEPVMVTDDMQSSLDFESQRAKMRELAAQRAKQLQAEEEERTKQQRAKALAKLEELNRRSSVHQKSSNDVPPQIADAQQKQKVGFEETAKPANLAVESCDVACDSRSSLQPPNDPKHTEFSAQSKSTVLTHTLGVGKDPTVHNTSSSARDSEHEAQKGVAQSHDINVSKPKQGYRRRQAVSEEKIPSEKSSGAINTESGKKIVEAFSDNSTAVVTSHDDTLAHNKKSARHYRNKKRVDEAPVTSKHPPVVLNEQNAVKVPSEPKTQTASEPKPQTAGVIISSSIVPTEGTVVTVGSIMVGGISFGSLNQECVKPADEVHSSTSNSHPKRQQAKRSGKNQQAVRPIERPHGNEGAVWAPVKPSGHSEQSGEAMRSTVVVAPTQPAGQNTNDGENVTKTKRAEMERYVPKPLSKELQQQNLGQILLSEKSCEDNKIHDKEIVERSTGAKPETAPEAKKWEGKKTSKGHGKSHPSWRRRNTDESTLVGPNATELAENYQESHELQKHTDQRQPPEPDKQADAPARNSLVPAETVPSVVTVAKEHGAANKQRRQHVKAHRNEGSNYPNENKDQTAAPPAPGTDSNSYERRNMLRSDVKNSGTVPQSKSHWKPKTIPQSQGNSHGNNAKDGHVDSATPQDSSNSNLAENIGGNDEKHAHSEVKGENRHIDDYQKSESHENAEQQQQLSHAPRRQGHHNGGRYHRGGGTNRGRGYDAGKPSHGTTVERRRGGSHLEYQPVGSYNKTTDFQQNPGTDERTEGAPVHRERVHNRGPRPAGQFIKRNPASAPAANPYRDE</sequence>
<feature type="compositionally biased region" description="Polar residues" evidence="1">
    <location>
        <begin position="1331"/>
        <end position="1342"/>
    </location>
</feature>
<protein>
    <recommendedName>
        <fullName evidence="4">BAT2 N-terminal domain-containing protein</fullName>
    </recommendedName>
</protein>
<evidence type="ECO:0000256" key="1">
    <source>
        <dbReference type="SAM" id="MobiDB-lite"/>
    </source>
</evidence>
<feature type="region of interest" description="Disordered" evidence="1">
    <location>
        <begin position="511"/>
        <end position="554"/>
    </location>
</feature>
<dbReference type="InterPro" id="IPR038808">
    <property type="entry name" value="MOS1-like"/>
</dbReference>
<feature type="region of interest" description="Disordered" evidence="1">
    <location>
        <begin position="728"/>
        <end position="747"/>
    </location>
</feature>
<feature type="region of interest" description="Disordered" evidence="1">
    <location>
        <begin position="920"/>
        <end position="943"/>
    </location>
</feature>
<feature type="region of interest" description="Disordered" evidence="1">
    <location>
        <begin position="291"/>
        <end position="316"/>
    </location>
</feature>
<evidence type="ECO:0000313" key="2">
    <source>
        <dbReference type="EnsemblPlants" id="OPUNC12G14560.1"/>
    </source>
</evidence>
<feature type="compositionally biased region" description="Polar residues" evidence="1">
    <location>
        <begin position="1294"/>
        <end position="1303"/>
    </location>
</feature>
<feature type="compositionally biased region" description="Basic and acidic residues" evidence="1">
    <location>
        <begin position="638"/>
        <end position="663"/>
    </location>
</feature>
<feature type="compositionally biased region" description="Basic residues" evidence="1">
    <location>
        <begin position="1385"/>
        <end position="1399"/>
    </location>
</feature>
<feature type="compositionally biased region" description="Basic and acidic residues" evidence="1">
    <location>
        <begin position="593"/>
        <end position="609"/>
    </location>
</feature>
<feature type="compositionally biased region" description="Polar residues" evidence="1">
    <location>
        <begin position="888"/>
        <end position="897"/>
    </location>
</feature>
<feature type="compositionally biased region" description="Polar residues" evidence="1">
    <location>
        <begin position="820"/>
        <end position="830"/>
    </location>
</feature>
<feature type="region of interest" description="Disordered" evidence="1">
    <location>
        <begin position="1126"/>
        <end position="1491"/>
    </location>
</feature>
<proteinExistence type="predicted"/>
<feature type="compositionally biased region" description="Polar residues" evidence="1">
    <location>
        <begin position="174"/>
        <end position="226"/>
    </location>
</feature>
<evidence type="ECO:0008006" key="4">
    <source>
        <dbReference type="Google" id="ProtNLM"/>
    </source>
</evidence>
<feature type="compositionally biased region" description="Basic and acidic residues" evidence="1">
    <location>
        <begin position="1196"/>
        <end position="1217"/>
    </location>
</feature>